<dbReference type="OrthoDB" id="1263307at2759"/>
<dbReference type="Gene3D" id="3.40.50.1820">
    <property type="entry name" value="alpha/beta hydrolase"/>
    <property type="match status" value="1"/>
</dbReference>
<reference evidence="2" key="1">
    <citation type="journal article" date="2020" name="Stud. Mycol.">
        <title>101 Dothideomycetes genomes: a test case for predicting lifestyles and emergence of pathogens.</title>
        <authorList>
            <person name="Haridas S."/>
            <person name="Albert R."/>
            <person name="Binder M."/>
            <person name="Bloem J."/>
            <person name="Labutti K."/>
            <person name="Salamov A."/>
            <person name="Andreopoulos B."/>
            <person name="Baker S."/>
            <person name="Barry K."/>
            <person name="Bills G."/>
            <person name="Bluhm B."/>
            <person name="Cannon C."/>
            <person name="Castanera R."/>
            <person name="Culley D."/>
            <person name="Daum C."/>
            <person name="Ezra D."/>
            <person name="Gonzalez J."/>
            <person name="Henrissat B."/>
            <person name="Kuo A."/>
            <person name="Liang C."/>
            <person name="Lipzen A."/>
            <person name="Lutzoni F."/>
            <person name="Magnuson J."/>
            <person name="Mondo S."/>
            <person name="Nolan M."/>
            <person name="Ohm R."/>
            <person name="Pangilinan J."/>
            <person name="Park H.-J."/>
            <person name="Ramirez L."/>
            <person name="Alfaro M."/>
            <person name="Sun H."/>
            <person name="Tritt A."/>
            <person name="Yoshinaga Y."/>
            <person name="Zwiers L.-H."/>
            <person name="Turgeon B."/>
            <person name="Goodwin S."/>
            <person name="Spatafora J."/>
            <person name="Crous P."/>
            <person name="Grigoriev I."/>
        </authorList>
    </citation>
    <scope>NUCLEOTIDE SEQUENCE</scope>
    <source>
        <strain evidence="2">CBS 473.64</strain>
    </source>
</reference>
<proteinExistence type="predicted"/>
<accession>A0A6A6S4V3</accession>
<keyword evidence="3" id="KW-1185">Reference proteome</keyword>
<gene>
    <name evidence="2" type="ORF">P280DRAFT_240887</name>
</gene>
<dbReference type="InterPro" id="IPR052897">
    <property type="entry name" value="Sec-Metab_Biosynth_Hydrolase"/>
</dbReference>
<dbReference type="InterPro" id="IPR029058">
    <property type="entry name" value="AB_hydrolase_fold"/>
</dbReference>
<dbReference type="Pfam" id="PF12697">
    <property type="entry name" value="Abhydrolase_6"/>
    <property type="match status" value="1"/>
</dbReference>
<keyword evidence="2" id="KW-0378">Hydrolase</keyword>
<dbReference type="SUPFAM" id="SSF53474">
    <property type="entry name" value="alpha/beta-Hydrolases"/>
    <property type="match status" value="1"/>
</dbReference>
<dbReference type="PANTHER" id="PTHR37017:SF11">
    <property type="entry name" value="ESTERASE_LIPASE_THIOESTERASE DOMAIN-CONTAINING PROTEIN"/>
    <property type="match status" value="1"/>
</dbReference>
<feature type="domain" description="AB hydrolase-1" evidence="1">
    <location>
        <begin position="8"/>
        <end position="244"/>
    </location>
</feature>
<organism evidence="2 3">
    <name type="scientific">Massarina eburnea CBS 473.64</name>
    <dbReference type="NCBI Taxonomy" id="1395130"/>
    <lineage>
        <taxon>Eukaryota</taxon>
        <taxon>Fungi</taxon>
        <taxon>Dikarya</taxon>
        <taxon>Ascomycota</taxon>
        <taxon>Pezizomycotina</taxon>
        <taxon>Dothideomycetes</taxon>
        <taxon>Pleosporomycetidae</taxon>
        <taxon>Pleosporales</taxon>
        <taxon>Massarineae</taxon>
        <taxon>Massarinaceae</taxon>
        <taxon>Massarina</taxon>
    </lineage>
</organism>
<evidence type="ECO:0000313" key="3">
    <source>
        <dbReference type="Proteomes" id="UP000799753"/>
    </source>
</evidence>
<name>A0A6A6S4V3_9PLEO</name>
<dbReference type="PANTHER" id="PTHR37017">
    <property type="entry name" value="AB HYDROLASE-1 DOMAIN-CONTAINING PROTEIN-RELATED"/>
    <property type="match status" value="1"/>
</dbReference>
<sequence length="253" mass="27004">MPPKKTAFLFIPGAWCPAYFFHKVTEKLQAQGYTAQALDLPSIGKKATTPGLQDDIAYVRSAATALLDAGKDLVIVGNSYGGFVTLESAKTLVKSARDHVVGGGELKHLILISSFCAEVGDTMKALATDAPLPASPGEDPWIEPVPGEMNYRFLCGSLSEEEGLRYGNMVRAQCVRPMFEPLTFAAYEVVETTVVVGGRDCALRPEVQEKSFRSAVERGVEGLRLVVLAEGDHCLMLGLPDEVVGVCVGVGGV</sequence>
<dbReference type="EMBL" id="MU006780">
    <property type="protein sequence ID" value="KAF2642936.1"/>
    <property type="molecule type" value="Genomic_DNA"/>
</dbReference>
<evidence type="ECO:0000313" key="2">
    <source>
        <dbReference type="EMBL" id="KAF2642936.1"/>
    </source>
</evidence>
<dbReference type="GO" id="GO:0016787">
    <property type="term" value="F:hydrolase activity"/>
    <property type="evidence" value="ECO:0007669"/>
    <property type="project" value="UniProtKB-KW"/>
</dbReference>
<dbReference type="Proteomes" id="UP000799753">
    <property type="component" value="Unassembled WGS sequence"/>
</dbReference>
<dbReference type="InterPro" id="IPR000073">
    <property type="entry name" value="AB_hydrolase_1"/>
</dbReference>
<evidence type="ECO:0000259" key="1">
    <source>
        <dbReference type="Pfam" id="PF12697"/>
    </source>
</evidence>
<protein>
    <submittedName>
        <fullName evidence="2">Alpha/beta-hydrolase</fullName>
    </submittedName>
</protein>
<dbReference type="AlphaFoldDB" id="A0A6A6S4V3"/>